<dbReference type="GO" id="GO:0009062">
    <property type="term" value="P:fatty acid catabolic process"/>
    <property type="evidence" value="ECO:0007669"/>
    <property type="project" value="TreeGrafter"/>
</dbReference>
<keyword evidence="3" id="KW-1185">Reference proteome</keyword>
<dbReference type="Proteomes" id="UP001432322">
    <property type="component" value="Unassembled WGS sequence"/>
</dbReference>
<dbReference type="Pfam" id="PF01425">
    <property type="entry name" value="Amidase"/>
    <property type="match status" value="1"/>
</dbReference>
<proteinExistence type="predicted"/>
<dbReference type="AlphaFoldDB" id="A0AAV5VBV8"/>
<organism evidence="2 3">
    <name type="scientific">Pristionchus fissidentatus</name>
    <dbReference type="NCBI Taxonomy" id="1538716"/>
    <lineage>
        <taxon>Eukaryota</taxon>
        <taxon>Metazoa</taxon>
        <taxon>Ecdysozoa</taxon>
        <taxon>Nematoda</taxon>
        <taxon>Chromadorea</taxon>
        <taxon>Rhabditida</taxon>
        <taxon>Rhabditina</taxon>
        <taxon>Diplogasteromorpha</taxon>
        <taxon>Diplogasteroidea</taxon>
        <taxon>Neodiplogasteridae</taxon>
        <taxon>Pristionchus</taxon>
    </lineage>
</organism>
<dbReference type="InterPro" id="IPR023631">
    <property type="entry name" value="Amidase_dom"/>
</dbReference>
<dbReference type="Gene3D" id="3.90.1300.10">
    <property type="entry name" value="Amidase signature (AS) domain"/>
    <property type="match status" value="1"/>
</dbReference>
<dbReference type="GO" id="GO:0017064">
    <property type="term" value="F:fatty acid amide hydrolase activity"/>
    <property type="evidence" value="ECO:0007669"/>
    <property type="project" value="TreeGrafter"/>
</dbReference>
<dbReference type="InterPro" id="IPR036928">
    <property type="entry name" value="AS_sf"/>
</dbReference>
<feature type="non-terminal residue" evidence="2">
    <location>
        <position position="1"/>
    </location>
</feature>
<dbReference type="PANTHER" id="PTHR45847:SF10">
    <property type="entry name" value="FATTY ACID AMIDE HYDROLASE 1"/>
    <property type="match status" value="1"/>
</dbReference>
<dbReference type="EMBL" id="BTSY01000002">
    <property type="protein sequence ID" value="GMT15713.1"/>
    <property type="molecule type" value="Genomic_DNA"/>
</dbReference>
<comment type="caution">
    <text evidence="2">The sequence shown here is derived from an EMBL/GenBank/DDBJ whole genome shotgun (WGS) entry which is preliminary data.</text>
</comment>
<dbReference type="SUPFAM" id="SSF75304">
    <property type="entry name" value="Amidase signature (AS) enzymes"/>
    <property type="match status" value="1"/>
</dbReference>
<reference evidence="2" key="1">
    <citation type="submission" date="2023-10" db="EMBL/GenBank/DDBJ databases">
        <title>Genome assembly of Pristionchus species.</title>
        <authorList>
            <person name="Yoshida K."/>
            <person name="Sommer R.J."/>
        </authorList>
    </citation>
    <scope>NUCLEOTIDE SEQUENCE</scope>
    <source>
        <strain evidence="2">RS5133</strain>
    </source>
</reference>
<evidence type="ECO:0000259" key="1">
    <source>
        <dbReference type="Pfam" id="PF01425"/>
    </source>
</evidence>
<name>A0AAV5VBV8_9BILA</name>
<dbReference type="InterPro" id="IPR052096">
    <property type="entry name" value="Endocannabinoid_amidase"/>
</dbReference>
<evidence type="ECO:0000313" key="2">
    <source>
        <dbReference type="EMBL" id="GMT15713.1"/>
    </source>
</evidence>
<feature type="non-terminal residue" evidence="2">
    <location>
        <position position="101"/>
    </location>
</feature>
<sequence length="101" mass="10821">VDVLLCPANVMPAPPHDAPLLISPAASYTALFNLLDFGAGVCKAGTWSKEDEKALNHYPTSDPWYTMAKGFSENSIGLPLGVQVAAPPFHEEAMLRVLVDI</sequence>
<evidence type="ECO:0000313" key="3">
    <source>
        <dbReference type="Proteomes" id="UP001432322"/>
    </source>
</evidence>
<accession>A0AAV5VBV8</accession>
<gene>
    <name evidence="2" type="ORF">PFISCL1PPCAC_7010</name>
</gene>
<dbReference type="GO" id="GO:0004040">
    <property type="term" value="F:amidase activity"/>
    <property type="evidence" value="ECO:0007669"/>
    <property type="project" value="TreeGrafter"/>
</dbReference>
<protein>
    <recommendedName>
        <fullName evidence="1">Amidase domain-containing protein</fullName>
    </recommendedName>
</protein>
<feature type="domain" description="Amidase" evidence="1">
    <location>
        <begin position="1"/>
        <end position="95"/>
    </location>
</feature>
<dbReference type="PANTHER" id="PTHR45847">
    <property type="entry name" value="FATTY ACID AMIDE HYDROLASE"/>
    <property type="match status" value="1"/>
</dbReference>